<dbReference type="EMBL" id="MJIC01000014">
    <property type="protein sequence ID" value="OFI34081.1"/>
    <property type="molecule type" value="Genomic_DNA"/>
</dbReference>
<dbReference type="RefSeq" id="WP_070177009.1">
    <property type="nucleotide sequence ID" value="NZ_BMJR01000003.1"/>
</dbReference>
<dbReference type="PANTHER" id="PTHR11748">
    <property type="entry name" value="D-LACTATE DEHYDROGENASE"/>
    <property type="match status" value="1"/>
</dbReference>
<dbReference type="Proteomes" id="UP000176037">
    <property type="component" value="Unassembled WGS sequence"/>
</dbReference>
<feature type="domain" description="FAD-binding PCMH-type" evidence="3">
    <location>
        <begin position="47"/>
        <end position="240"/>
    </location>
</feature>
<reference evidence="4 5" key="1">
    <citation type="submission" date="2016-09" db="EMBL/GenBank/DDBJ databases">
        <title>Alteromonas lipolytica, a new species isolated from sea water.</title>
        <authorList>
            <person name="Wu Y.-H."/>
            <person name="Cheng H."/>
            <person name="Xu X.-W."/>
        </authorList>
    </citation>
    <scope>NUCLEOTIDE SEQUENCE [LARGE SCALE GENOMIC DNA]</scope>
    <source>
        <strain evidence="4 5">JW12</strain>
    </source>
</reference>
<organism evidence="4 5">
    <name type="scientific">Alteromonas lipolytica</name>
    <dbReference type="NCBI Taxonomy" id="1856405"/>
    <lineage>
        <taxon>Bacteria</taxon>
        <taxon>Pseudomonadati</taxon>
        <taxon>Pseudomonadota</taxon>
        <taxon>Gammaproteobacteria</taxon>
        <taxon>Alteromonadales</taxon>
        <taxon>Alteromonadaceae</taxon>
        <taxon>Alteromonas/Salinimonas group</taxon>
        <taxon>Alteromonas</taxon>
    </lineage>
</organism>
<keyword evidence="1" id="KW-0285">Flavoprotein</keyword>
<dbReference type="PANTHER" id="PTHR11748:SF114">
    <property type="entry name" value="ARYL-ALCOHOL OXIDASE VANILLYL-ALCOHOL OXIDASE (AFU_ORTHOLOGUE AFUA_3G09500)-RELATED"/>
    <property type="match status" value="1"/>
</dbReference>
<sequence length="582" mass="64914">MDEKQIEQVTNELLNSGFAGEQIVAGKPLESLSISYYPPTYKNYLRVSPIPQSAEISSRRYSQILTVVEVAKRNHIGLQIISSGLNIGYGSDAPYAENTILIDLSSFDKIYQYNKILGQISLEPGVTQQALYDYLVNAGEEHWPDSTGSPIHSSIIGNYLERGFGHSPIAEHAEQIVTMTCIVPRGSESTPTIVSTAVNGSFSSIAKRPHVVSIGPNFNGIFLQSNIGIVTNMTINVLPKPESFVAYFVEVNNQTFSKFIETCRYLKQHNVIQSAAHVGNYIKTLQLLAAEYPKIIGSYDADTLKNTAKQYGLSDWMMSGALYGTKYQVKANIKELKRYLKPLGLKPVFMNEQKQALLSKLNNFAQKPSVRKFVNSAITSPVAPLRFLASRLAMLKGFVSLCELKKGKPSNYFLNTIYWRNLDKLKHDQANDPGQDNVGCIWGAPCSPIEGEDVEAIINLINNKCDEHKFEPAISCTLLNKRNIECVLSISFDRNKPTEEANALQCYKETMLNCASAGYLKYRLSTHSNEYFDSQLLGTDLPILSLKNELDPLNIIQPGKYKIVSDFFTPLGTENKKNQQKQ</sequence>
<dbReference type="PROSITE" id="PS51387">
    <property type="entry name" value="FAD_PCMH"/>
    <property type="match status" value="1"/>
</dbReference>
<dbReference type="InterPro" id="IPR016167">
    <property type="entry name" value="FAD-bd_PCMH_sub1"/>
</dbReference>
<dbReference type="Pfam" id="PF01565">
    <property type="entry name" value="FAD_binding_4"/>
    <property type="match status" value="1"/>
</dbReference>
<dbReference type="Gene3D" id="3.30.465.10">
    <property type="match status" value="1"/>
</dbReference>
<dbReference type="AlphaFoldDB" id="A0A1E8FDT7"/>
<dbReference type="SUPFAM" id="SSF55103">
    <property type="entry name" value="FAD-linked oxidases, C-terminal domain"/>
    <property type="match status" value="1"/>
</dbReference>
<dbReference type="GO" id="GO:0004458">
    <property type="term" value="F:D-lactate dehydrogenase (cytochrome) activity"/>
    <property type="evidence" value="ECO:0007669"/>
    <property type="project" value="TreeGrafter"/>
</dbReference>
<dbReference type="InterPro" id="IPR036318">
    <property type="entry name" value="FAD-bd_PCMH-like_sf"/>
</dbReference>
<evidence type="ECO:0000259" key="3">
    <source>
        <dbReference type="PROSITE" id="PS51387"/>
    </source>
</evidence>
<dbReference type="Gene3D" id="3.40.462.10">
    <property type="entry name" value="FAD-linked oxidases, C-terminal domain"/>
    <property type="match status" value="1"/>
</dbReference>
<gene>
    <name evidence="4" type="ORF">BFC17_21265</name>
</gene>
<evidence type="ECO:0000256" key="1">
    <source>
        <dbReference type="ARBA" id="ARBA00022630"/>
    </source>
</evidence>
<protein>
    <recommendedName>
        <fullName evidence="3">FAD-binding PCMH-type domain-containing protein</fullName>
    </recommendedName>
</protein>
<accession>A0A1E8FDT7</accession>
<dbReference type="InterPro" id="IPR016170">
    <property type="entry name" value="Cytok_DH_C_sf"/>
</dbReference>
<dbReference type="InterPro" id="IPR006094">
    <property type="entry name" value="Oxid_FAD_bind_N"/>
</dbReference>
<name>A0A1E8FDT7_9ALTE</name>
<evidence type="ECO:0000256" key="2">
    <source>
        <dbReference type="ARBA" id="ARBA00022827"/>
    </source>
</evidence>
<dbReference type="InterPro" id="IPR016164">
    <property type="entry name" value="FAD-linked_Oxase-like_C"/>
</dbReference>
<keyword evidence="5" id="KW-1185">Reference proteome</keyword>
<comment type="caution">
    <text evidence="4">The sequence shown here is derived from an EMBL/GenBank/DDBJ whole genome shotgun (WGS) entry which is preliminary data.</text>
</comment>
<dbReference type="InterPro" id="IPR016166">
    <property type="entry name" value="FAD-bd_PCMH"/>
</dbReference>
<evidence type="ECO:0000313" key="4">
    <source>
        <dbReference type="EMBL" id="OFI34081.1"/>
    </source>
</evidence>
<dbReference type="InterPro" id="IPR016169">
    <property type="entry name" value="FAD-bd_PCMH_sub2"/>
</dbReference>
<dbReference type="GO" id="GO:1903457">
    <property type="term" value="P:lactate catabolic process"/>
    <property type="evidence" value="ECO:0007669"/>
    <property type="project" value="TreeGrafter"/>
</dbReference>
<dbReference type="STRING" id="1856405.BFC17_21265"/>
<proteinExistence type="predicted"/>
<dbReference type="Gene3D" id="3.30.43.10">
    <property type="entry name" value="Uridine Diphospho-n-acetylenolpyruvylglucosamine Reductase, domain 2"/>
    <property type="match status" value="1"/>
</dbReference>
<dbReference type="SUPFAM" id="SSF56176">
    <property type="entry name" value="FAD-binding/transporter-associated domain-like"/>
    <property type="match status" value="1"/>
</dbReference>
<dbReference type="GO" id="GO:0008720">
    <property type="term" value="F:D-lactate dehydrogenase (NAD+) activity"/>
    <property type="evidence" value="ECO:0007669"/>
    <property type="project" value="TreeGrafter"/>
</dbReference>
<keyword evidence="2" id="KW-0274">FAD</keyword>
<evidence type="ECO:0000313" key="5">
    <source>
        <dbReference type="Proteomes" id="UP000176037"/>
    </source>
</evidence>
<dbReference type="GO" id="GO:0071949">
    <property type="term" value="F:FAD binding"/>
    <property type="evidence" value="ECO:0007669"/>
    <property type="project" value="InterPro"/>
</dbReference>